<name>A0A6J4NQX4_9ACTN</name>
<proteinExistence type="predicted"/>
<evidence type="ECO:0000313" key="1">
    <source>
        <dbReference type="EMBL" id="CAA9389244.1"/>
    </source>
</evidence>
<organism evidence="1">
    <name type="scientific">uncultured Rubrobacteraceae bacterium</name>
    <dbReference type="NCBI Taxonomy" id="349277"/>
    <lineage>
        <taxon>Bacteria</taxon>
        <taxon>Bacillati</taxon>
        <taxon>Actinomycetota</taxon>
        <taxon>Rubrobacteria</taxon>
        <taxon>Rubrobacterales</taxon>
        <taxon>Rubrobacteraceae</taxon>
        <taxon>environmental samples</taxon>
    </lineage>
</organism>
<dbReference type="EMBL" id="CADCUW010000062">
    <property type="protein sequence ID" value="CAA9389244.1"/>
    <property type="molecule type" value="Genomic_DNA"/>
</dbReference>
<protein>
    <submittedName>
        <fullName evidence="1">Uncharacterized protein</fullName>
    </submittedName>
</protein>
<feature type="non-terminal residue" evidence="1">
    <location>
        <position position="39"/>
    </location>
</feature>
<gene>
    <name evidence="1" type="ORF">AVDCRST_MAG01-01-414</name>
</gene>
<sequence length="39" mass="4318">CGWVTWRTQASVAGPVFEPGLRPAYRPRVVPPHSTLTAR</sequence>
<accession>A0A6J4NQX4</accession>
<dbReference type="AlphaFoldDB" id="A0A6J4NQX4"/>
<reference evidence="1" key="1">
    <citation type="submission" date="2020-02" db="EMBL/GenBank/DDBJ databases">
        <authorList>
            <person name="Meier V. D."/>
        </authorList>
    </citation>
    <scope>NUCLEOTIDE SEQUENCE</scope>
    <source>
        <strain evidence="1">AVDCRST_MAG01</strain>
    </source>
</reference>
<feature type="non-terminal residue" evidence="1">
    <location>
        <position position="1"/>
    </location>
</feature>